<evidence type="ECO:0000313" key="2">
    <source>
        <dbReference type="EMBL" id="SSW95772.1"/>
    </source>
</evidence>
<reference evidence="2" key="1">
    <citation type="submission" date="2018-04" db="EMBL/GenBank/DDBJ databases">
        <authorList>
            <person name="Go L.Y."/>
            <person name="Mitchell J.A."/>
        </authorList>
    </citation>
    <scope>NUCLEOTIDE SEQUENCE</scope>
    <source>
        <strain evidence="2">ARTV</strain>
    </source>
</reference>
<keyword evidence="1" id="KW-0812">Transmembrane</keyword>
<organism evidence="2">
    <name type="scientific">Arsenophonus endosymbiont of Trialeurodes vaporariorum</name>
    <dbReference type="NCBI Taxonomy" id="235567"/>
    <lineage>
        <taxon>Bacteria</taxon>
        <taxon>Pseudomonadati</taxon>
        <taxon>Pseudomonadota</taxon>
        <taxon>Gammaproteobacteria</taxon>
        <taxon>Enterobacterales</taxon>
        <taxon>Morganellaceae</taxon>
        <taxon>Arsenophonus</taxon>
    </lineage>
</organism>
<feature type="transmembrane region" description="Helical" evidence="1">
    <location>
        <begin position="12"/>
        <end position="29"/>
    </location>
</feature>
<gene>
    <name evidence="2" type="ORF">ARTV_1866</name>
</gene>
<evidence type="ECO:0000256" key="1">
    <source>
        <dbReference type="SAM" id="Phobius"/>
    </source>
</evidence>
<sequence>MHYQKKMLATYIRYWFFELLLDCAIFIGLKISHLAKTLFTIKVKNSKIALLFLINSF</sequence>
<protein>
    <submittedName>
        <fullName evidence="2">Uncharacterized protein</fullName>
    </submittedName>
</protein>
<accession>A0A3B0LZG4</accession>
<proteinExistence type="predicted"/>
<keyword evidence="1" id="KW-1133">Transmembrane helix</keyword>
<dbReference type="AlphaFoldDB" id="A0A3B0LZG4"/>
<dbReference type="EMBL" id="UFQR01000007">
    <property type="protein sequence ID" value="SSW95772.1"/>
    <property type="molecule type" value="Genomic_DNA"/>
</dbReference>
<name>A0A3B0LZG4_9GAMM</name>
<keyword evidence="1" id="KW-0472">Membrane</keyword>